<sequence length="257" mass="26074">MLPLWKVGSLSMKHGTIQMTVPPESGHSGEPHAPSHHAKLNALRAGVLGANDGIVSVAALLLGVIASGAGDTAVFVAGLASTVAGAVSMALGEYVSVSAQRDTEKVLINKERAELADDPQAEHDELSGIFQGYGITRDTADKADTEIGASDPLAAHLQLELGLDAEDLTNPITAALSSAVAFVLGALLPMISVFFAPSGTDAVVVTVVTLIVLALTGHISARLSGTSPLRSSLRLVIGGALGLALTYVVGSLFGLAV</sequence>
<feature type="transmembrane region" description="Helical" evidence="5">
    <location>
        <begin position="45"/>
        <end position="66"/>
    </location>
</feature>
<evidence type="ECO:0000256" key="3">
    <source>
        <dbReference type="ARBA" id="ARBA00022989"/>
    </source>
</evidence>
<gene>
    <name evidence="6" type="ORF">GCM10009755_29470</name>
</gene>
<keyword evidence="2 5" id="KW-0812">Transmembrane</keyword>
<protein>
    <submittedName>
        <fullName evidence="6">VIT family protein</fullName>
    </submittedName>
</protein>
<evidence type="ECO:0000313" key="7">
    <source>
        <dbReference type="Proteomes" id="UP001500755"/>
    </source>
</evidence>
<feature type="transmembrane region" description="Helical" evidence="5">
    <location>
        <begin position="174"/>
        <end position="196"/>
    </location>
</feature>
<proteinExistence type="predicted"/>
<organism evidence="6 7">
    <name type="scientific">Brevibacterium samyangense</name>
    <dbReference type="NCBI Taxonomy" id="366888"/>
    <lineage>
        <taxon>Bacteria</taxon>
        <taxon>Bacillati</taxon>
        <taxon>Actinomycetota</taxon>
        <taxon>Actinomycetes</taxon>
        <taxon>Micrococcales</taxon>
        <taxon>Brevibacteriaceae</taxon>
        <taxon>Brevibacterium</taxon>
    </lineage>
</organism>
<dbReference type="Pfam" id="PF01988">
    <property type="entry name" value="VIT1"/>
    <property type="match status" value="1"/>
</dbReference>
<evidence type="ECO:0000256" key="2">
    <source>
        <dbReference type="ARBA" id="ARBA00022692"/>
    </source>
</evidence>
<evidence type="ECO:0000256" key="4">
    <source>
        <dbReference type="ARBA" id="ARBA00023136"/>
    </source>
</evidence>
<dbReference type="PANTHER" id="PTHR31851">
    <property type="entry name" value="FE(2+)/MN(2+) TRANSPORTER PCL1"/>
    <property type="match status" value="1"/>
</dbReference>
<evidence type="ECO:0000256" key="1">
    <source>
        <dbReference type="ARBA" id="ARBA00004127"/>
    </source>
</evidence>
<feature type="transmembrane region" description="Helical" evidence="5">
    <location>
        <begin position="72"/>
        <end position="91"/>
    </location>
</feature>
<keyword evidence="4 5" id="KW-0472">Membrane</keyword>
<reference evidence="7" key="1">
    <citation type="journal article" date="2019" name="Int. J. Syst. Evol. Microbiol.">
        <title>The Global Catalogue of Microorganisms (GCM) 10K type strain sequencing project: providing services to taxonomists for standard genome sequencing and annotation.</title>
        <authorList>
            <consortium name="The Broad Institute Genomics Platform"/>
            <consortium name="The Broad Institute Genome Sequencing Center for Infectious Disease"/>
            <person name="Wu L."/>
            <person name="Ma J."/>
        </authorList>
    </citation>
    <scope>NUCLEOTIDE SEQUENCE [LARGE SCALE GENOMIC DNA]</scope>
    <source>
        <strain evidence="7">JCM 14546</strain>
    </source>
</reference>
<dbReference type="Proteomes" id="UP001500755">
    <property type="component" value="Unassembled WGS sequence"/>
</dbReference>
<dbReference type="EMBL" id="BAAANO010000042">
    <property type="protein sequence ID" value="GAA2015896.1"/>
    <property type="molecule type" value="Genomic_DNA"/>
</dbReference>
<name>A0ABP5F8J9_9MICO</name>
<evidence type="ECO:0000313" key="6">
    <source>
        <dbReference type="EMBL" id="GAA2015896.1"/>
    </source>
</evidence>
<feature type="transmembrane region" description="Helical" evidence="5">
    <location>
        <begin position="233"/>
        <end position="256"/>
    </location>
</feature>
<keyword evidence="3 5" id="KW-1133">Transmembrane helix</keyword>
<comment type="caution">
    <text evidence="6">The sequence shown here is derived from an EMBL/GenBank/DDBJ whole genome shotgun (WGS) entry which is preliminary data.</text>
</comment>
<evidence type="ECO:0000256" key="5">
    <source>
        <dbReference type="SAM" id="Phobius"/>
    </source>
</evidence>
<dbReference type="InterPro" id="IPR008217">
    <property type="entry name" value="Ccc1_fam"/>
</dbReference>
<keyword evidence="7" id="KW-1185">Reference proteome</keyword>
<feature type="transmembrane region" description="Helical" evidence="5">
    <location>
        <begin position="202"/>
        <end position="221"/>
    </location>
</feature>
<accession>A0ABP5F8J9</accession>
<comment type="subcellular location">
    <subcellularLocation>
        <location evidence="1">Endomembrane system</location>
        <topology evidence="1">Multi-pass membrane protein</topology>
    </subcellularLocation>
</comment>
<dbReference type="CDD" id="cd02432">
    <property type="entry name" value="Nodulin-21_like_1"/>
    <property type="match status" value="1"/>
</dbReference>